<keyword evidence="1" id="KW-0472">Membrane</keyword>
<protein>
    <recommendedName>
        <fullName evidence="4">Outer spore wall protein RRT8</fullName>
    </recommendedName>
</protein>
<proteinExistence type="predicted"/>
<dbReference type="AlphaFoldDB" id="A0A9P7B3R2"/>
<evidence type="ECO:0008006" key="4">
    <source>
        <dbReference type="Google" id="ProtNLM"/>
    </source>
</evidence>
<feature type="transmembrane region" description="Helical" evidence="1">
    <location>
        <begin position="75"/>
        <end position="95"/>
    </location>
</feature>
<dbReference type="Proteomes" id="UP000750334">
    <property type="component" value="Unassembled WGS sequence"/>
</dbReference>
<reference evidence="2 3" key="1">
    <citation type="submission" date="2020-11" db="EMBL/GenBank/DDBJ databases">
        <title>Kefir isolates.</title>
        <authorList>
            <person name="Marcisauskas S."/>
            <person name="Kim Y."/>
            <person name="Blasche S."/>
        </authorList>
    </citation>
    <scope>NUCLEOTIDE SEQUENCE [LARGE SCALE GENOMIC DNA]</scope>
    <source>
        <strain evidence="2 3">OG2</strain>
    </source>
</reference>
<feature type="transmembrane region" description="Helical" evidence="1">
    <location>
        <begin position="163"/>
        <end position="182"/>
    </location>
</feature>
<dbReference type="GO" id="GO:0005619">
    <property type="term" value="C:ascospore wall"/>
    <property type="evidence" value="ECO:0007669"/>
    <property type="project" value="TreeGrafter"/>
</dbReference>
<sequence>MGNTVVSESRIPVPPISEPPPLEPTIWATIVMFYTEKTRLAISGLGHGPYLVNPSFFFPFKVCYIDLQFLTRLTIHLLTLGPMGLVILHVQWIMLSNQFTVFVTKHIISPSLKEHIFRITIETLEQTKLSDLRKKHEFKPLPKMKYDPTFQVYIRTTEMMRSFLWKAILLLTSLIPIIGPILTNQLSSVKRSQSLIHYYLYNMKNMNQEQALQYKYKHLISFIYMGMSTGILEMLPIFSVFTMIGNVVGGALWSIEHLAVIDKLRREGS</sequence>
<evidence type="ECO:0000313" key="2">
    <source>
        <dbReference type="EMBL" id="KAG0656653.1"/>
    </source>
</evidence>
<keyword evidence="1" id="KW-1133">Transmembrane helix</keyword>
<evidence type="ECO:0000313" key="3">
    <source>
        <dbReference type="Proteomes" id="UP000750334"/>
    </source>
</evidence>
<organism evidence="2 3">
    <name type="scientific">Maudiozyma exigua</name>
    <name type="common">Yeast</name>
    <name type="synonym">Kazachstania exigua</name>
    <dbReference type="NCBI Taxonomy" id="34358"/>
    <lineage>
        <taxon>Eukaryota</taxon>
        <taxon>Fungi</taxon>
        <taxon>Dikarya</taxon>
        <taxon>Ascomycota</taxon>
        <taxon>Saccharomycotina</taxon>
        <taxon>Saccharomycetes</taxon>
        <taxon>Saccharomycetales</taxon>
        <taxon>Saccharomycetaceae</taxon>
        <taxon>Maudiozyma</taxon>
    </lineage>
</organism>
<dbReference type="GO" id="GO:0005811">
    <property type="term" value="C:lipid droplet"/>
    <property type="evidence" value="ECO:0007669"/>
    <property type="project" value="TreeGrafter"/>
</dbReference>
<dbReference type="PANTHER" id="PTHR34292:SF3">
    <property type="entry name" value="OUTER SPORE WALL PROTEIN LDS2-RELATED"/>
    <property type="match status" value="1"/>
</dbReference>
<feature type="transmembrane region" description="Helical" evidence="1">
    <location>
        <begin position="234"/>
        <end position="255"/>
    </location>
</feature>
<gene>
    <name evidence="2" type="ORF">C6P45_002635</name>
</gene>
<evidence type="ECO:0000256" key="1">
    <source>
        <dbReference type="SAM" id="Phobius"/>
    </source>
</evidence>
<dbReference type="OrthoDB" id="10012223at2759"/>
<accession>A0A9P7B3R2</accession>
<name>A0A9P7B3R2_MAUEX</name>
<comment type="caution">
    <text evidence="2">The sequence shown here is derived from an EMBL/GenBank/DDBJ whole genome shotgun (WGS) entry which is preliminary data.</text>
</comment>
<dbReference type="GO" id="GO:0005628">
    <property type="term" value="C:prospore membrane"/>
    <property type="evidence" value="ECO:0007669"/>
    <property type="project" value="TreeGrafter"/>
</dbReference>
<dbReference type="InterPro" id="IPR052786">
    <property type="entry name" value="Spore_wall_assembly"/>
</dbReference>
<keyword evidence="3" id="KW-1185">Reference proteome</keyword>
<keyword evidence="1" id="KW-0812">Transmembrane</keyword>
<dbReference type="EMBL" id="PUHR01000253">
    <property type="protein sequence ID" value="KAG0656653.1"/>
    <property type="molecule type" value="Genomic_DNA"/>
</dbReference>
<dbReference type="PANTHER" id="PTHR34292">
    <property type="entry name" value="OUTER SPORE WALL PROTEIN LDS1"/>
    <property type="match status" value="1"/>
</dbReference>